<feature type="domain" description="Cyclin-like" evidence="6">
    <location>
        <begin position="356"/>
        <end position="437"/>
    </location>
</feature>
<dbReference type="InterPro" id="IPR006671">
    <property type="entry name" value="Cyclin_N"/>
</dbReference>
<evidence type="ECO:0000313" key="9">
    <source>
        <dbReference type="Proteomes" id="UP001313282"/>
    </source>
</evidence>
<dbReference type="PIRSF" id="PIRSF001771">
    <property type="entry name" value="Cyclin_A_B_D_E"/>
    <property type="match status" value="1"/>
</dbReference>
<dbReference type="InterPro" id="IPR036915">
    <property type="entry name" value="Cyclin-like_sf"/>
</dbReference>
<sequence>MQAKRVTRQRAQNQDENAGIASRATRASTKTVGKALVSTTTAGTKASQPLNRKRVALEDVSNFNKAGQDASLEKETKKAVKGVLTTKTGVTKSRSRTALKEKVVEEVKPVEVKQTVKAAAARPRKRSNSSARATQAENNNENEAPVEEEKKKTKKPEVAAAVEVKTKTKEVAVQKPTALEKEGEVFANEPNSKRTRVVEPQPAAIILESEEDDDPLMVAEYAEEIDAYLRDLEPKSMANPEYMDHQDELQWKMRGILVDWLIEVHTRFRLLPETLYLTVNIIDRFLGLKQVGLDKLQLVGVAAMWVAAKYEEVYSPSIKNFIYVSDGGYVEDELLRAERYILTTLDYDLSYPNPMNFLRRISKADDYDIRTRTFAKYLMEVSLLDYRFLEYPGSLVAAAAMYMARKMYNRGSWNASLVHYSGYTEDEIMPVFKLMVDYLARPVKHEAFFMKYADKKFKKASIKVRSWAKSAAVHYKVDLNEPVDL</sequence>
<gene>
    <name evidence="8" type="primary">CLB2</name>
    <name evidence="8" type="ORF">TWF718_000780</name>
</gene>
<dbReference type="CDD" id="cd20568">
    <property type="entry name" value="CYCLIN_CLBs_yeast_rpt1"/>
    <property type="match status" value="1"/>
</dbReference>
<evidence type="ECO:0000259" key="6">
    <source>
        <dbReference type="SMART" id="SM00385"/>
    </source>
</evidence>
<feature type="compositionally biased region" description="Low complexity" evidence="5">
    <location>
        <begin position="131"/>
        <end position="143"/>
    </location>
</feature>
<proteinExistence type="inferred from homology"/>
<dbReference type="Gene3D" id="1.10.472.10">
    <property type="entry name" value="Cyclin-like"/>
    <property type="match status" value="2"/>
</dbReference>
<dbReference type="InterPro" id="IPR004367">
    <property type="entry name" value="Cyclin_C-dom"/>
</dbReference>
<comment type="caution">
    <text evidence="8">The sequence shown here is derived from an EMBL/GenBank/DDBJ whole genome shotgun (WGS) entry which is preliminary data.</text>
</comment>
<feature type="region of interest" description="Disordered" evidence="5">
    <location>
        <begin position="1"/>
        <end position="33"/>
    </location>
</feature>
<organism evidence="8 9">
    <name type="scientific">Orbilia javanica</name>
    <dbReference type="NCBI Taxonomy" id="47235"/>
    <lineage>
        <taxon>Eukaryota</taxon>
        <taxon>Fungi</taxon>
        <taxon>Dikarya</taxon>
        <taxon>Ascomycota</taxon>
        <taxon>Pezizomycotina</taxon>
        <taxon>Orbiliomycetes</taxon>
        <taxon>Orbiliales</taxon>
        <taxon>Orbiliaceae</taxon>
        <taxon>Orbilia</taxon>
    </lineage>
</organism>
<evidence type="ECO:0000313" key="8">
    <source>
        <dbReference type="EMBL" id="KAK6356421.1"/>
    </source>
</evidence>
<dbReference type="SMART" id="SM01332">
    <property type="entry name" value="Cyclin_C"/>
    <property type="match status" value="1"/>
</dbReference>
<dbReference type="InterPro" id="IPR048258">
    <property type="entry name" value="Cyclins_cyclin-box"/>
</dbReference>
<feature type="compositionally biased region" description="Low complexity" evidence="5">
    <location>
        <begin position="81"/>
        <end position="92"/>
    </location>
</feature>
<dbReference type="InterPro" id="IPR039361">
    <property type="entry name" value="Cyclin"/>
</dbReference>
<evidence type="ECO:0000256" key="2">
    <source>
        <dbReference type="ARBA" id="ARBA00023127"/>
    </source>
</evidence>
<keyword evidence="1" id="KW-0132">Cell division</keyword>
<accession>A0AAN8MZU7</accession>
<dbReference type="GO" id="GO:0016538">
    <property type="term" value="F:cyclin-dependent protein serine/threonine kinase regulator activity"/>
    <property type="evidence" value="ECO:0007669"/>
    <property type="project" value="InterPro"/>
</dbReference>
<dbReference type="GO" id="GO:0051301">
    <property type="term" value="P:cell division"/>
    <property type="evidence" value="ECO:0007669"/>
    <property type="project" value="UniProtKB-KW"/>
</dbReference>
<reference evidence="8 9" key="1">
    <citation type="submission" date="2019-10" db="EMBL/GenBank/DDBJ databases">
        <authorList>
            <person name="Palmer J.M."/>
        </authorList>
    </citation>
    <scope>NUCLEOTIDE SEQUENCE [LARGE SCALE GENOMIC DNA]</scope>
    <source>
        <strain evidence="8 9">TWF718</strain>
    </source>
</reference>
<evidence type="ECO:0000256" key="4">
    <source>
        <dbReference type="RuleBase" id="RU000383"/>
    </source>
</evidence>
<dbReference type="Pfam" id="PF02984">
    <property type="entry name" value="Cyclin_C"/>
    <property type="match status" value="1"/>
</dbReference>
<evidence type="ECO:0000256" key="1">
    <source>
        <dbReference type="ARBA" id="ARBA00022618"/>
    </source>
</evidence>
<comment type="similarity">
    <text evidence="4">Belongs to the cyclin family.</text>
</comment>
<keyword evidence="2 4" id="KW-0195">Cyclin</keyword>
<dbReference type="PROSITE" id="PS00292">
    <property type="entry name" value="CYCLINS"/>
    <property type="match status" value="1"/>
</dbReference>
<dbReference type="SMART" id="SM00385">
    <property type="entry name" value="CYCLIN"/>
    <property type="match status" value="2"/>
</dbReference>
<evidence type="ECO:0000259" key="7">
    <source>
        <dbReference type="SMART" id="SM01332"/>
    </source>
</evidence>
<feature type="domain" description="Cyclin-like" evidence="6">
    <location>
        <begin position="259"/>
        <end position="343"/>
    </location>
</feature>
<feature type="domain" description="Cyclin C-terminal" evidence="7">
    <location>
        <begin position="352"/>
        <end position="466"/>
    </location>
</feature>
<feature type="compositionally biased region" description="Basic and acidic residues" evidence="5">
    <location>
        <begin position="147"/>
        <end position="157"/>
    </location>
</feature>
<dbReference type="InterPro" id="IPR013763">
    <property type="entry name" value="Cyclin-like_dom"/>
</dbReference>
<name>A0AAN8MZU7_9PEZI</name>
<feature type="region of interest" description="Disordered" evidence="5">
    <location>
        <begin position="115"/>
        <end position="159"/>
    </location>
</feature>
<evidence type="ECO:0000256" key="3">
    <source>
        <dbReference type="ARBA" id="ARBA00023306"/>
    </source>
</evidence>
<protein>
    <submittedName>
        <fullName evidence="8">G2/mitotic-specific cyclin</fullName>
    </submittedName>
</protein>
<dbReference type="GO" id="GO:0044772">
    <property type="term" value="P:mitotic cell cycle phase transition"/>
    <property type="evidence" value="ECO:0007669"/>
    <property type="project" value="InterPro"/>
</dbReference>
<evidence type="ECO:0000256" key="5">
    <source>
        <dbReference type="SAM" id="MobiDB-lite"/>
    </source>
</evidence>
<dbReference type="InterPro" id="IPR046965">
    <property type="entry name" value="Cyclin_A/B-like"/>
</dbReference>
<dbReference type="FunFam" id="1.10.472.10:FF:000001">
    <property type="entry name" value="G2/mitotic-specific cyclin"/>
    <property type="match status" value="1"/>
</dbReference>
<feature type="region of interest" description="Disordered" evidence="5">
    <location>
        <begin position="62"/>
        <end position="100"/>
    </location>
</feature>
<keyword evidence="9" id="KW-1185">Reference proteome</keyword>
<keyword evidence="3" id="KW-0131">Cell cycle</keyword>
<dbReference type="SUPFAM" id="SSF47954">
    <property type="entry name" value="Cyclin-like"/>
    <property type="match status" value="2"/>
</dbReference>
<dbReference type="Pfam" id="PF00134">
    <property type="entry name" value="Cyclin_N"/>
    <property type="match status" value="1"/>
</dbReference>
<dbReference type="EMBL" id="JAVHNR010000001">
    <property type="protein sequence ID" value="KAK6356421.1"/>
    <property type="molecule type" value="Genomic_DNA"/>
</dbReference>
<dbReference type="AlphaFoldDB" id="A0AAN8MZU7"/>
<dbReference type="CDD" id="cd20512">
    <property type="entry name" value="CYCLIN_CLBs_yeast_rpt2"/>
    <property type="match status" value="1"/>
</dbReference>
<dbReference type="PANTHER" id="PTHR10177">
    <property type="entry name" value="CYCLINS"/>
    <property type="match status" value="1"/>
</dbReference>
<dbReference type="Proteomes" id="UP001313282">
    <property type="component" value="Unassembled WGS sequence"/>
</dbReference>